<keyword evidence="2" id="KW-1185">Reference proteome</keyword>
<comment type="caution">
    <text evidence="1">The sequence shown here is derived from an EMBL/GenBank/DDBJ whole genome shotgun (WGS) entry which is preliminary data.</text>
</comment>
<evidence type="ECO:0000313" key="2">
    <source>
        <dbReference type="Proteomes" id="UP000465240"/>
    </source>
</evidence>
<evidence type="ECO:0008006" key="3">
    <source>
        <dbReference type="Google" id="ProtNLM"/>
    </source>
</evidence>
<sequence length="107" mass="11119">MSSTLAARYRCGGRLAPPAAPAGCSPAPLADGLTRWVHEVLDRPPTTAAHNHTPPVSSLSRDLLINATIGASACIACNAPNATPRPQLPLRSPVCDHCWTTTQNGDA</sequence>
<gene>
    <name evidence="1" type="ORF">MPRG_64150</name>
</gene>
<reference evidence="1 2" key="1">
    <citation type="journal article" date="2019" name="Emerg. Microbes Infect.">
        <title>Comprehensive subspecies identification of 175 nontuberculous mycobacteria species based on 7547 genomic profiles.</title>
        <authorList>
            <person name="Matsumoto Y."/>
            <person name="Kinjo T."/>
            <person name="Motooka D."/>
            <person name="Nabeya D."/>
            <person name="Jung N."/>
            <person name="Uechi K."/>
            <person name="Horii T."/>
            <person name="Iida T."/>
            <person name="Fujita J."/>
            <person name="Nakamura S."/>
        </authorList>
    </citation>
    <scope>NUCLEOTIDE SEQUENCE [LARGE SCALE GENOMIC DNA]</scope>
    <source>
        <strain evidence="1 2">JCM 18565</strain>
    </source>
</reference>
<evidence type="ECO:0000313" key="1">
    <source>
        <dbReference type="EMBL" id="GFG83139.1"/>
    </source>
</evidence>
<proteinExistence type="predicted"/>
<dbReference type="Proteomes" id="UP000465240">
    <property type="component" value="Unassembled WGS sequence"/>
</dbReference>
<protein>
    <recommendedName>
        <fullName evidence="3">DksA C4-type domain-containing protein</fullName>
    </recommendedName>
</protein>
<name>A0ABQ1CFT1_9MYCO</name>
<organism evidence="1 2">
    <name type="scientific">Mycobacterium paragordonae</name>
    <dbReference type="NCBI Taxonomy" id="1389713"/>
    <lineage>
        <taxon>Bacteria</taxon>
        <taxon>Bacillati</taxon>
        <taxon>Actinomycetota</taxon>
        <taxon>Actinomycetes</taxon>
        <taxon>Mycobacteriales</taxon>
        <taxon>Mycobacteriaceae</taxon>
        <taxon>Mycobacterium</taxon>
    </lineage>
</organism>
<dbReference type="EMBL" id="BLKX01000003">
    <property type="protein sequence ID" value="GFG83139.1"/>
    <property type="molecule type" value="Genomic_DNA"/>
</dbReference>
<accession>A0ABQ1CFT1</accession>